<dbReference type="InterPro" id="IPR006068">
    <property type="entry name" value="ATPase_P-typ_cation-transptr_C"/>
</dbReference>
<dbReference type="EMBL" id="AGEI01000001">
    <property type="protein sequence ID" value="EHR36431.1"/>
    <property type="molecule type" value="Genomic_DNA"/>
</dbReference>
<comment type="similarity">
    <text evidence="2">Belongs to the cation transport ATPase (P-type) (TC 3.A.3) family. Type IIA subfamily.</text>
</comment>
<dbReference type="InterPro" id="IPR008250">
    <property type="entry name" value="ATPase_P-typ_transduc_dom_A_sf"/>
</dbReference>
<dbReference type="Proteomes" id="UP000004191">
    <property type="component" value="Unassembled WGS sequence"/>
</dbReference>
<comment type="caution">
    <text evidence="16">The sequence shown here is derived from an EMBL/GenBank/DDBJ whole genome shotgun (WGS) entry which is preliminary data.</text>
</comment>
<proteinExistence type="inferred from homology"/>
<evidence type="ECO:0000313" key="16">
    <source>
        <dbReference type="EMBL" id="EHR36431.1"/>
    </source>
</evidence>
<dbReference type="SUPFAM" id="SSF81660">
    <property type="entry name" value="Metal cation-transporting ATPase, ATP-binding domain N"/>
    <property type="match status" value="1"/>
</dbReference>
<feature type="transmembrane region" description="Helical" evidence="14">
    <location>
        <begin position="801"/>
        <end position="820"/>
    </location>
</feature>
<evidence type="ECO:0000256" key="5">
    <source>
        <dbReference type="ARBA" id="ARBA00022568"/>
    </source>
</evidence>
<dbReference type="SFLD" id="SFLDS00003">
    <property type="entry name" value="Haloacid_Dehalogenase"/>
    <property type="match status" value="1"/>
</dbReference>
<keyword evidence="5" id="KW-0106">Calcium</keyword>
<dbReference type="RefSeq" id="WP_005396779.1">
    <property type="nucleotide sequence ID" value="NZ_JH601088.1"/>
</dbReference>
<gene>
    <name evidence="16" type="ORF">HMPREF9709_00018</name>
</gene>
<dbReference type="SUPFAM" id="SSF81653">
    <property type="entry name" value="Calcium ATPase, transduction domain A"/>
    <property type="match status" value="1"/>
</dbReference>
<dbReference type="PANTHER" id="PTHR43294:SF21">
    <property type="entry name" value="CATION TRANSPORTING ATPASE"/>
    <property type="match status" value="1"/>
</dbReference>
<dbReference type="AlphaFoldDB" id="H3NL07"/>
<keyword evidence="11 14" id="KW-1133">Transmembrane helix</keyword>
<dbReference type="STRING" id="883114.HMPREF9709_00018"/>
<dbReference type="InterPro" id="IPR018303">
    <property type="entry name" value="ATPase_P-typ_P_site"/>
</dbReference>
<evidence type="ECO:0000313" key="17">
    <source>
        <dbReference type="Proteomes" id="UP000004191"/>
    </source>
</evidence>
<feature type="transmembrane region" description="Helical" evidence="14">
    <location>
        <begin position="723"/>
        <end position="743"/>
    </location>
</feature>
<dbReference type="FunFam" id="3.40.50.1000:FF:000028">
    <property type="entry name" value="Calcium-transporting P-type ATPase, putative"/>
    <property type="match status" value="1"/>
</dbReference>
<protein>
    <recommendedName>
        <fullName evidence="3">P-type Ca(2+) transporter</fullName>
        <ecNumber evidence="3">7.2.2.10</ecNumber>
    </recommendedName>
</protein>
<dbReference type="GO" id="GO:0005524">
    <property type="term" value="F:ATP binding"/>
    <property type="evidence" value="ECO:0007669"/>
    <property type="project" value="UniProtKB-KW"/>
</dbReference>
<dbReference type="Gene3D" id="3.40.50.1000">
    <property type="entry name" value="HAD superfamily/HAD-like"/>
    <property type="match status" value="1"/>
</dbReference>
<keyword evidence="17" id="KW-1185">Reference proteome</keyword>
<dbReference type="NCBIfam" id="TIGR01494">
    <property type="entry name" value="ATPase_P-type"/>
    <property type="match status" value="2"/>
</dbReference>
<evidence type="ECO:0000256" key="9">
    <source>
        <dbReference type="ARBA" id="ARBA00022840"/>
    </source>
</evidence>
<dbReference type="Gene3D" id="1.20.1110.10">
    <property type="entry name" value="Calcium-transporting ATPase, transmembrane domain"/>
    <property type="match status" value="1"/>
</dbReference>
<feature type="transmembrane region" description="Helical" evidence="14">
    <location>
        <begin position="771"/>
        <end position="795"/>
    </location>
</feature>
<dbReference type="GO" id="GO:0016887">
    <property type="term" value="F:ATP hydrolysis activity"/>
    <property type="evidence" value="ECO:0007669"/>
    <property type="project" value="InterPro"/>
</dbReference>
<feature type="transmembrane region" description="Helical" evidence="14">
    <location>
        <begin position="78"/>
        <end position="97"/>
    </location>
</feature>
<feature type="domain" description="Cation-transporting P-type ATPase N-terminal" evidence="15">
    <location>
        <begin position="3"/>
        <end position="77"/>
    </location>
</feature>
<feature type="transmembrane region" description="Helical" evidence="14">
    <location>
        <begin position="272"/>
        <end position="297"/>
    </location>
</feature>
<keyword evidence="5" id="KW-0109">Calcium transport</keyword>
<keyword evidence="5" id="KW-0813">Transport</keyword>
<dbReference type="GO" id="GO:0030007">
    <property type="term" value="P:intracellular potassium ion homeostasis"/>
    <property type="evidence" value="ECO:0007669"/>
    <property type="project" value="TreeGrafter"/>
</dbReference>
<keyword evidence="5" id="KW-0406">Ion transport</keyword>
<dbReference type="Pfam" id="PF00690">
    <property type="entry name" value="Cation_ATPase_N"/>
    <property type="match status" value="1"/>
</dbReference>
<evidence type="ECO:0000256" key="10">
    <source>
        <dbReference type="ARBA" id="ARBA00022967"/>
    </source>
</evidence>
<dbReference type="GO" id="GO:0036376">
    <property type="term" value="P:sodium ion export across plasma membrane"/>
    <property type="evidence" value="ECO:0007669"/>
    <property type="project" value="TreeGrafter"/>
</dbReference>
<evidence type="ECO:0000256" key="13">
    <source>
        <dbReference type="ARBA" id="ARBA00048694"/>
    </source>
</evidence>
<dbReference type="Pfam" id="PF00122">
    <property type="entry name" value="E1-E2_ATPase"/>
    <property type="match status" value="1"/>
</dbReference>
<dbReference type="GO" id="GO:0005391">
    <property type="term" value="F:P-type sodium:potassium-exchanging transporter activity"/>
    <property type="evidence" value="ECO:0007669"/>
    <property type="project" value="TreeGrafter"/>
</dbReference>
<organism evidence="16 17">
    <name type="scientific">Helcococcus kunzii ATCC 51366</name>
    <dbReference type="NCBI Taxonomy" id="883114"/>
    <lineage>
        <taxon>Bacteria</taxon>
        <taxon>Bacillati</taxon>
        <taxon>Bacillota</taxon>
        <taxon>Tissierellia</taxon>
        <taxon>Tissierellales</taxon>
        <taxon>Peptoniphilaceae</taxon>
        <taxon>Helcococcus</taxon>
    </lineage>
</organism>
<dbReference type="FunFam" id="2.70.150.10:FF:000016">
    <property type="entry name" value="Calcium-transporting P-type ATPase putative"/>
    <property type="match status" value="1"/>
</dbReference>
<dbReference type="PROSITE" id="PS00154">
    <property type="entry name" value="ATPASE_E1_E2"/>
    <property type="match status" value="1"/>
</dbReference>
<dbReference type="InterPro" id="IPR044492">
    <property type="entry name" value="P_typ_ATPase_HD_dom"/>
</dbReference>
<keyword evidence="8" id="KW-0547">Nucleotide-binding</keyword>
<dbReference type="SFLD" id="SFLDG00002">
    <property type="entry name" value="C1.7:_P-type_atpase_like"/>
    <property type="match status" value="1"/>
</dbReference>
<dbReference type="GO" id="GO:1902600">
    <property type="term" value="P:proton transmembrane transport"/>
    <property type="evidence" value="ECO:0007669"/>
    <property type="project" value="TreeGrafter"/>
</dbReference>
<dbReference type="GO" id="GO:0005886">
    <property type="term" value="C:plasma membrane"/>
    <property type="evidence" value="ECO:0007669"/>
    <property type="project" value="UniProtKB-SubCell"/>
</dbReference>
<dbReference type="Pfam" id="PF00689">
    <property type="entry name" value="Cation_ATPase_C"/>
    <property type="match status" value="1"/>
</dbReference>
<evidence type="ECO:0000256" key="8">
    <source>
        <dbReference type="ARBA" id="ARBA00022741"/>
    </source>
</evidence>
<feature type="transmembrane region" description="Helical" evidence="14">
    <location>
        <begin position="874"/>
        <end position="891"/>
    </location>
</feature>
<dbReference type="InterPro" id="IPR004014">
    <property type="entry name" value="ATPase_P-typ_cation-transptr_N"/>
</dbReference>
<dbReference type="Gene3D" id="3.40.1110.10">
    <property type="entry name" value="Calcium-transporting ATPase, cytoplasmic domain N"/>
    <property type="match status" value="1"/>
</dbReference>
<dbReference type="SUPFAM" id="SSF56784">
    <property type="entry name" value="HAD-like"/>
    <property type="match status" value="1"/>
</dbReference>
<dbReference type="FunFam" id="3.40.50.1000:FF:000001">
    <property type="entry name" value="Phospholipid-transporting ATPase IC"/>
    <property type="match status" value="1"/>
</dbReference>
<dbReference type="GeneID" id="96998047"/>
<dbReference type="OrthoDB" id="9760364at2"/>
<dbReference type="InterPro" id="IPR023214">
    <property type="entry name" value="HAD_sf"/>
</dbReference>
<evidence type="ECO:0000256" key="7">
    <source>
        <dbReference type="ARBA" id="ARBA00022723"/>
    </source>
</evidence>
<keyword evidence="7" id="KW-0479">Metal-binding</keyword>
<evidence type="ECO:0000256" key="12">
    <source>
        <dbReference type="ARBA" id="ARBA00023136"/>
    </source>
</evidence>
<dbReference type="GO" id="GO:1990573">
    <property type="term" value="P:potassium ion import across plasma membrane"/>
    <property type="evidence" value="ECO:0007669"/>
    <property type="project" value="TreeGrafter"/>
</dbReference>
<keyword evidence="6 14" id="KW-0812">Transmembrane</keyword>
<dbReference type="PANTHER" id="PTHR43294">
    <property type="entry name" value="SODIUM/POTASSIUM-TRANSPORTING ATPASE SUBUNIT ALPHA"/>
    <property type="match status" value="1"/>
</dbReference>
<feature type="transmembrane region" description="Helical" evidence="14">
    <location>
        <begin position="841"/>
        <end position="862"/>
    </location>
</feature>
<sequence length="909" mass="99319">MEKFYLGDKSQVLTTLSSDKDKGLTSSEAQTRLEKYGKNEIEEKKGKSFFQKLLEQILDPMVLILLAAAFISSLTGDMIETLIILAIVVLNAGMSLIQEGKAEDSVKALQKMSAPNAKVIRDGRLTSVPASDLVPGDIVSLETGDIVPADIRLLESQNLSSDESSLTGESVPVDKDSEITFENEIEIGDRDNYVHSSSIITRGRAIGVVAQTGHNTEIGKIATNIQSTEQDASPLQQKLAKLSKTLFILVTAVSVVVFVVAILRQFKVIDALMTAVSLAVAAIPEGLTAVVTIVLSIGMNRMAAKNSIVKKLLAVETLGTTTYICSDKTGTLTQNEMTVKKVFTNEETFDVEGVGYAPDGSFLKDGNVYNPTENPHVEMLLSAASLNSDAKLVQNEDRWEIVGDPTEGALVTVAAKAGLTNEGLNSAYPRVKEYPFDSSRKMMTTFHKGYFENDYIAFTKGAPDIIFERCSHVLVDGKEVEFTPELKQKYADKNIEFAKQALRVLAYTYRRWENLPDSNKPEDVEKDLVLIGLSGMIDPSRPEAKVAIAECKTAGITPVMITGDYLETALAIAKDLGIADRDDQAIMGKELNNMSHEEIRELVKTKRVFARVSPENKVQIVTALKDNGEITAMTGDGVNDAPAIKKADIGIAMGITGTDVAKNTAEVILTDDNFATIVNAVEEGRIIYSNIKKFVSFLLSCNIGEVLIMLIAIVAGLPVPLTVIHLLWLNLVTDSFPALALGVEKGDPDIMRQQPRKTDEEIIDKNMIDNVLVQAVAISVATLGAFIISLNFLFVNLDPEIKIQAAQTVAFITLILAELLRSFSSRSEKYSIFELGLFSNMTLVWAFLGSFILTLVVIYVPFLEPLFNTYALGLRDWLVVLPCAFLPFVAGEIHKAIERKMGLHDIKSK</sequence>
<comment type="catalytic activity">
    <reaction evidence="13">
        <text>Ca(2+)(in) + ATP + H2O = Ca(2+)(out) + ADP + phosphate + H(+)</text>
        <dbReference type="Rhea" id="RHEA:18105"/>
        <dbReference type="ChEBI" id="CHEBI:15377"/>
        <dbReference type="ChEBI" id="CHEBI:15378"/>
        <dbReference type="ChEBI" id="CHEBI:29108"/>
        <dbReference type="ChEBI" id="CHEBI:30616"/>
        <dbReference type="ChEBI" id="CHEBI:43474"/>
        <dbReference type="ChEBI" id="CHEBI:456216"/>
        <dbReference type="EC" id="7.2.2.10"/>
    </reaction>
</comment>
<dbReference type="GO" id="GO:0046872">
    <property type="term" value="F:metal ion binding"/>
    <property type="evidence" value="ECO:0007669"/>
    <property type="project" value="UniProtKB-KW"/>
</dbReference>
<evidence type="ECO:0000256" key="1">
    <source>
        <dbReference type="ARBA" id="ARBA00004651"/>
    </source>
</evidence>
<evidence type="ECO:0000256" key="2">
    <source>
        <dbReference type="ARBA" id="ARBA00005675"/>
    </source>
</evidence>
<evidence type="ECO:0000256" key="6">
    <source>
        <dbReference type="ARBA" id="ARBA00022692"/>
    </source>
</evidence>
<dbReference type="Gene3D" id="2.70.150.10">
    <property type="entry name" value="Calcium-transporting ATPase, cytoplasmic transduction domain A"/>
    <property type="match status" value="1"/>
</dbReference>
<dbReference type="PRINTS" id="PR00119">
    <property type="entry name" value="CATATPASE"/>
</dbReference>
<dbReference type="SFLD" id="SFLDF00027">
    <property type="entry name" value="p-type_atpase"/>
    <property type="match status" value="1"/>
</dbReference>
<keyword evidence="10" id="KW-1278">Translocase</keyword>
<feature type="transmembrane region" description="Helical" evidence="14">
    <location>
        <begin position="246"/>
        <end position="266"/>
    </location>
</feature>
<feature type="transmembrane region" description="Helical" evidence="14">
    <location>
        <begin position="694"/>
        <end position="717"/>
    </location>
</feature>
<comment type="subcellular location">
    <subcellularLocation>
        <location evidence="1">Cell membrane</location>
        <topology evidence="1">Multi-pass membrane protein</topology>
    </subcellularLocation>
</comment>
<accession>H3NL07</accession>
<dbReference type="eggNOG" id="COG0474">
    <property type="taxonomic scope" value="Bacteria"/>
</dbReference>
<evidence type="ECO:0000256" key="14">
    <source>
        <dbReference type="SAM" id="Phobius"/>
    </source>
</evidence>
<name>H3NL07_9FIRM</name>
<dbReference type="InterPro" id="IPR023298">
    <property type="entry name" value="ATPase_P-typ_TM_dom_sf"/>
</dbReference>
<dbReference type="SMART" id="SM00831">
    <property type="entry name" value="Cation_ATPase_N"/>
    <property type="match status" value="1"/>
</dbReference>
<dbReference type="InterPro" id="IPR059000">
    <property type="entry name" value="ATPase_P-type_domA"/>
</dbReference>
<dbReference type="PRINTS" id="PR00120">
    <property type="entry name" value="HATPASE"/>
</dbReference>
<dbReference type="Pfam" id="PF13246">
    <property type="entry name" value="Cation_ATPase"/>
    <property type="match status" value="1"/>
</dbReference>
<evidence type="ECO:0000259" key="15">
    <source>
        <dbReference type="SMART" id="SM00831"/>
    </source>
</evidence>
<keyword evidence="12 14" id="KW-0472">Membrane</keyword>
<dbReference type="SUPFAM" id="SSF81665">
    <property type="entry name" value="Calcium ATPase, transmembrane domain M"/>
    <property type="match status" value="1"/>
</dbReference>
<dbReference type="InterPro" id="IPR023299">
    <property type="entry name" value="ATPase_P-typ_cyto_dom_N"/>
</dbReference>
<dbReference type="EC" id="7.2.2.10" evidence="3"/>
<evidence type="ECO:0000256" key="4">
    <source>
        <dbReference type="ARBA" id="ARBA00022475"/>
    </source>
</evidence>
<keyword evidence="9" id="KW-0067">ATP-binding</keyword>
<evidence type="ECO:0000256" key="11">
    <source>
        <dbReference type="ARBA" id="ARBA00022989"/>
    </source>
</evidence>
<evidence type="ECO:0000256" key="3">
    <source>
        <dbReference type="ARBA" id="ARBA00012790"/>
    </source>
</evidence>
<dbReference type="GO" id="GO:0005388">
    <property type="term" value="F:P-type calcium transporter activity"/>
    <property type="evidence" value="ECO:0007669"/>
    <property type="project" value="UniProtKB-EC"/>
</dbReference>
<dbReference type="InterPro" id="IPR036412">
    <property type="entry name" value="HAD-like_sf"/>
</dbReference>
<dbReference type="HOGENOM" id="CLU_002360_1_1_9"/>
<keyword evidence="4" id="KW-1003">Cell membrane</keyword>
<dbReference type="InterPro" id="IPR050510">
    <property type="entry name" value="Cation_transp_ATPase_P-type"/>
</dbReference>
<reference evidence="16 17" key="1">
    <citation type="submission" date="2012-01" db="EMBL/GenBank/DDBJ databases">
        <title>The Genome Sequence of Helcococcus kunzii ATCC 51366.</title>
        <authorList>
            <consortium name="The Broad Institute Genome Sequencing Platform"/>
            <person name="Earl A."/>
            <person name="Ward D."/>
            <person name="Feldgarden M."/>
            <person name="Gevers D."/>
            <person name="Huys G."/>
            <person name="Young S.K."/>
            <person name="Zeng Q."/>
            <person name="Gargeya S."/>
            <person name="Fitzgerald M."/>
            <person name="Haas B."/>
            <person name="Abouelleil A."/>
            <person name="Alvarado L."/>
            <person name="Arachchi H.M."/>
            <person name="Berlin A."/>
            <person name="Chapman S.B."/>
            <person name="Gearin G."/>
            <person name="Goldberg J."/>
            <person name="Griggs A."/>
            <person name="Gujja S."/>
            <person name="Hansen M."/>
            <person name="Heiman D."/>
            <person name="Howarth C."/>
            <person name="Larimer J."/>
            <person name="Lui A."/>
            <person name="MacDonald P.J.P."/>
            <person name="McCowen C."/>
            <person name="Montmayeur A."/>
            <person name="Murphy C."/>
            <person name="Neiman D."/>
            <person name="Pearson M."/>
            <person name="Priest M."/>
            <person name="Roberts A."/>
            <person name="Saif S."/>
            <person name="Shea T."/>
            <person name="Sisk P."/>
            <person name="Stolte C."/>
            <person name="Sykes S."/>
            <person name="Wortman J."/>
            <person name="Nusbaum C."/>
            <person name="Birren B."/>
        </authorList>
    </citation>
    <scope>NUCLEOTIDE SEQUENCE [LARGE SCALE GENOMIC DNA]</scope>
    <source>
        <strain evidence="16 17">ATCC 51366</strain>
    </source>
</reference>
<dbReference type="GO" id="GO:0006883">
    <property type="term" value="P:intracellular sodium ion homeostasis"/>
    <property type="evidence" value="ECO:0007669"/>
    <property type="project" value="TreeGrafter"/>
</dbReference>
<dbReference type="InterPro" id="IPR001757">
    <property type="entry name" value="P_typ_ATPase"/>
</dbReference>